<dbReference type="EMBL" id="BMEX01000003">
    <property type="protein sequence ID" value="GGA40325.1"/>
    <property type="molecule type" value="Genomic_DNA"/>
</dbReference>
<dbReference type="RefSeq" id="WP_188430814.1">
    <property type="nucleotide sequence ID" value="NZ_BMEX01000003.1"/>
</dbReference>
<evidence type="ECO:0000313" key="3">
    <source>
        <dbReference type="Proteomes" id="UP000617979"/>
    </source>
</evidence>
<comment type="caution">
    <text evidence="2">The sequence shown here is derived from an EMBL/GenBank/DDBJ whole genome shotgun (WGS) entry which is preliminary data.</text>
</comment>
<feature type="transmembrane region" description="Helical" evidence="1">
    <location>
        <begin position="77"/>
        <end position="100"/>
    </location>
</feature>
<sequence>MKQSSMDESARPIFRSPLLTGITVVLGTVLSGSLILAVLLRFSAVAEADLPYFTYGINGVALLSGGWLAGRRAGYKGWLYGGITGILYVLIILIIGFLAFDASMRVQPFLFTVCATGLSALGGIFGVSTRRP</sequence>
<dbReference type="Pfam" id="PF12670">
    <property type="entry name" value="DUF3792"/>
    <property type="match status" value="1"/>
</dbReference>
<proteinExistence type="predicted"/>
<accession>A0ABQ1GB54</accession>
<name>A0ABQ1GB54_9BACL</name>
<protein>
    <recommendedName>
        <fullName evidence="4">Membrane protein, TIGR04086 family</fullName>
    </recommendedName>
</protein>
<keyword evidence="1" id="KW-0812">Transmembrane</keyword>
<evidence type="ECO:0000313" key="2">
    <source>
        <dbReference type="EMBL" id="GGA40325.1"/>
    </source>
</evidence>
<reference evidence="3" key="1">
    <citation type="journal article" date="2019" name="Int. J. Syst. Evol. Microbiol.">
        <title>The Global Catalogue of Microorganisms (GCM) 10K type strain sequencing project: providing services to taxonomists for standard genome sequencing and annotation.</title>
        <authorList>
            <consortium name="The Broad Institute Genomics Platform"/>
            <consortium name="The Broad Institute Genome Sequencing Center for Infectious Disease"/>
            <person name="Wu L."/>
            <person name="Ma J."/>
        </authorList>
    </citation>
    <scope>NUCLEOTIDE SEQUENCE [LARGE SCALE GENOMIC DNA]</scope>
    <source>
        <strain evidence="3">CGMCC 1.12404</strain>
    </source>
</reference>
<keyword evidence="1" id="KW-1133">Transmembrane helix</keyword>
<organism evidence="2 3">
    <name type="scientific">Kroppenstedtia guangzhouensis</name>
    <dbReference type="NCBI Taxonomy" id="1274356"/>
    <lineage>
        <taxon>Bacteria</taxon>
        <taxon>Bacillati</taxon>
        <taxon>Bacillota</taxon>
        <taxon>Bacilli</taxon>
        <taxon>Bacillales</taxon>
        <taxon>Thermoactinomycetaceae</taxon>
        <taxon>Kroppenstedtia</taxon>
    </lineage>
</organism>
<feature type="transmembrane region" description="Helical" evidence="1">
    <location>
        <begin position="21"/>
        <end position="40"/>
    </location>
</feature>
<dbReference type="InterPro" id="IPR023804">
    <property type="entry name" value="DUF3792_TM"/>
</dbReference>
<gene>
    <name evidence="2" type="ORF">GCM10007416_11620</name>
</gene>
<feature type="transmembrane region" description="Helical" evidence="1">
    <location>
        <begin position="52"/>
        <end position="70"/>
    </location>
</feature>
<evidence type="ECO:0000256" key="1">
    <source>
        <dbReference type="SAM" id="Phobius"/>
    </source>
</evidence>
<evidence type="ECO:0008006" key="4">
    <source>
        <dbReference type="Google" id="ProtNLM"/>
    </source>
</evidence>
<dbReference type="Proteomes" id="UP000617979">
    <property type="component" value="Unassembled WGS sequence"/>
</dbReference>
<dbReference type="NCBIfam" id="TIGR04086">
    <property type="entry name" value="TIGR04086_membr"/>
    <property type="match status" value="1"/>
</dbReference>
<feature type="transmembrane region" description="Helical" evidence="1">
    <location>
        <begin position="106"/>
        <end position="127"/>
    </location>
</feature>
<keyword evidence="1" id="KW-0472">Membrane</keyword>
<keyword evidence="3" id="KW-1185">Reference proteome</keyword>